<sequence>MYEGIFKPLLYISLFCISALMVAELVASRRVTEGFTSLGAMTPQGTFWSTFAAPRGDVGPDEEDPDYVRDPRYFNGYADVTRIGATYDFCRMISKKGSTDLFFACALAGTDNLQSASFRTATVNNGFRISKDDYMRDIDGDGRADYCRILRAADATYQPLCLRAGDSRFDGRDVVDPSPPEEIAQLLRFYEGCEIWYRFDRTLEDSVARTQLQIAGGMKIDEMPKANEPVEGLSFDGKQYLRVYDEGGLSLGTKVPIRSIRTWMVWVYFDEFTNNAKIFDFGNGANADNVFLGILGKGDFGVSATNESTVVPTSGQQLVAETTPQRLMETTDANVNDFVCKGIEVFPSLLPHSTVRPASPSTKASLIYEVWEKKSRKMRIMINNVIPLKEWTHITITTDSADAFRPALNVSVNGEKVYTKGDGCLPSTGSMTNCYLGKSNWLHSSSLLTNKDELFKGRLFDFRAYSTPVTPDFILESAVWGKEKLGLKV</sequence>
<reference evidence="1" key="1">
    <citation type="journal article" date="2020" name="Nature">
        <title>Giant virus diversity and host interactions through global metagenomics.</title>
        <authorList>
            <person name="Schulz F."/>
            <person name="Roux S."/>
            <person name="Paez-Espino D."/>
            <person name="Jungbluth S."/>
            <person name="Walsh D.A."/>
            <person name="Denef V.J."/>
            <person name="McMahon K.D."/>
            <person name="Konstantinidis K.T."/>
            <person name="Eloe-Fadrosh E.A."/>
            <person name="Kyrpides N.C."/>
            <person name="Woyke T."/>
        </authorList>
    </citation>
    <scope>NUCLEOTIDE SEQUENCE</scope>
    <source>
        <strain evidence="1">GVMAG-M-3300027759-16</strain>
    </source>
</reference>
<dbReference type="Pfam" id="PF13385">
    <property type="entry name" value="Laminin_G_3"/>
    <property type="match status" value="1"/>
</dbReference>
<proteinExistence type="predicted"/>
<organism evidence="1">
    <name type="scientific">viral metagenome</name>
    <dbReference type="NCBI Taxonomy" id="1070528"/>
    <lineage>
        <taxon>unclassified sequences</taxon>
        <taxon>metagenomes</taxon>
        <taxon>organismal metagenomes</taxon>
    </lineage>
</organism>
<dbReference type="Gene3D" id="2.60.120.200">
    <property type="match status" value="1"/>
</dbReference>
<dbReference type="SUPFAM" id="SSF49899">
    <property type="entry name" value="Concanavalin A-like lectins/glucanases"/>
    <property type="match status" value="1"/>
</dbReference>
<dbReference type="InterPro" id="IPR013320">
    <property type="entry name" value="ConA-like_dom_sf"/>
</dbReference>
<protein>
    <recommendedName>
        <fullName evidence="2">Lectin/glucanase superfamily protein</fullName>
    </recommendedName>
</protein>
<evidence type="ECO:0000313" key="1">
    <source>
        <dbReference type="EMBL" id="QHU26508.1"/>
    </source>
</evidence>
<name>A0A6C0LA25_9ZZZZ</name>
<evidence type="ECO:0008006" key="2">
    <source>
        <dbReference type="Google" id="ProtNLM"/>
    </source>
</evidence>
<accession>A0A6C0LA25</accession>
<dbReference type="AlphaFoldDB" id="A0A6C0LA25"/>
<dbReference type="EMBL" id="MN740442">
    <property type="protein sequence ID" value="QHU26508.1"/>
    <property type="molecule type" value="Genomic_DNA"/>
</dbReference>